<evidence type="ECO:0000313" key="10">
    <source>
        <dbReference type="Proteomes" id="UP000239415"/>
    </source>
</evidence>
<dbReference type="PROSITE" id="PS50006">
    <property type="entry name" value="FHA_DOMAIN"/>
    <property type="match status" value="1"/>
</dbReference>
<keyword evidence="1" id="KW-0597">Phosphoprotein</keyword>
<dbReference type="PANTHER" id="PTHR22683">
    <property type="entry name" value="SPORULATION PROTEIN RELATED"/>
    <property type="match status" value="1"/>
</dbReference>
<evidence type="ECO:0000256" key="2">
    <source>
        <dbReference type="ARBA" id="ARBA00022741"/>
    </source>
</evidence>
<dbReference type="InterPro" id="IPR000253">
    <property type="entry name" value="FHA_dom"/>
</dbReference>
<name>A0A2T0K1G2_9ACTN</name>
<organism evidence="9 10">
    <name type="scientific">Actinoplanes italicus</name>
    <dbReference type="NCBI Taxonomy" id="113567"/>
    <lineage>
        <taxon>Bacteria</taxon>
        <taxon>Bacillati</taxon>
        <taxon>Actinomycetota</taxon>
        <taxon>Actinomycetes</taxon>
        <taxon>Micromonosporales</taxon>
        <taxon>Micromonosporaceae</taxon>
        <taxon>Actinoplanes</taxon>
    </lineage>
</organism>
<feature type="transmembrane region" description="Helical" evidence="6">
    <location>
        <begin position="233"/>
        <end position="253"/>
    </location>
</feature>
<reference evidence="9 10" key="1">
    <citation type="submission" date="2018-03" db="EMBL/GenBank/DDBJ databases">
        <title>Genomic Encyclopedia of Archaeal and Bacterial Type Strains, Phase II (KMG-II): from individual species to whole genera.</title>
        <authorList>
            <person name="Goeker M."/>
        </authorList>
    </citation>
    <scope>NUCLEOTIDE SEQUENCE [LARGE SCALE GENOMIC DNA]</scope>
    <source>
        <strain evidence="9 10">DSM 43146</strain>
    </source>
</reference>
<dbReference type="Gene3D" id="2.60.200.20">
    <property type="match status" value="1"/>
</dbReference>
<evidence type="ECO:0000256" key="5">
    <source>
        <dbReference type="SAM" id="MobiDB-lite"/>
    </source>
</evidence>
<feature type="binding site" evidence="4">
    <location>
        <begin position="988"/>
        <end position="995"/>
    </location>
    <ligand>
        <name>ATP</name>
        <dbReference type="ChEBI" id="CHEBI:30616"/>
    </ligand>
</feature>
<dbReference type="Gene3D" id="3.40.50.300">
    <property type="entry name" value="P-loop containing nucleotide triphosphate hydrolases"/>
    <property type="match status" value="4"/>
</dbReference>
<gene>
    <name evidence="9" type="ORF">CLV67_119187</name>
</gene>
<dbReference type="InterPro" id="IPR003593">
    <property type="entry name" value="AAA+_ATPase"/>
</dbReference>
<dbReference type="Pfam" id="PF01580">
    <property type="entry name" value="FtsK_SpoIIIE"/>
    <property type="match status" value="2"/>
</dbReference>
<dbReference type="PANTHER" id="PTHR22683:SF1">
    <property type="entry name" value="TYPE VII SECRETION SYSTEM PROTEIN ESSC"/>
    <property type="match status" value="1"/>
</dbReference>
<evidence type="ECO:0000256" key="4">
    <source>
        <dbReference type="PROSITE-ProRule" id="PRU00289"/>
    </source>
</evidence>
<feature type="transmembrane region" description="Helical" evidence="6">
    <location>
        <begin position="259"/>
        <end position="278"/>
    </location>
</feature>
<feature type="domain" description="FtsK" evidence="8">
    <location>
        <begin position="648"/>
        <end position="836"/>
    </location>
</feature>
<dbReference type="Pfam" id="PF16697">
    <property type="entry name" value="Yop-YscD_cpl"/>
    <property type="match status" value="1"/>
</dbReference>
<keyword evidence="6" id="KW-0812">Transmembrane</keyword>
<keyword evidence="6" id="KW-0472">Membrane</keyword>
<feature type="domain" description="FHA" evidence="7">
    <location>
        <begin position="121"/>
        <end position="169"/>
    </location>
</feature>
<dbReference type="SMART" id="SM00240">
    <property type="entry name" value="FHA"/>
    <property type="match status" value="1"/>
</dbReference>
<dbReference type="PROSITE" id="PS50901">
    <property type="entry name" value="FTSK"/>
    <property type="match status" value="2"/>
</dbReference>
<dbReference type="GO" id="GO:0003677">
    <property type="term" value="F:DNA binding"/>
    <property type="evidence" value="ECO:0007669"/>
    <property type="project" value="InterPro"/>
</dbReference>
<dbReference type="InterPro" id="IPR050206">
    <property type="entry name" value="FtsK/SpoIIIE/SftA"/>
</dbReference>
<keyword evidence="3 4" id="KW-0067">ATP-binding</keyword>
<dbReference type="CDD" id="cd01127">
    <property type="entry name" value="TrwB_TraG_TraD_VirD4"/>
    <property type="match status" value="1"/>
</dbReference>
<evidence type="ECO:0000259" key="8">
    <source>
        <dbReference type="PROSITE" id="PS50901"/>
    </source>
</evidence>
<keyword evidence="6" id="KW-1133">Transmembrane helix</keyword>
<sequence>MFDRQVDLKLSVHGRARPEDVLISYESGATVADVAGTLRAMRPSEAPAGPVTLAVQVGGRWRPVPAGAPMAGAGIVSGTSVTLQRYGQHAPGNTGPAASARLTVLRGPDAGQEHLLPAGETVVGRATRCDVRLRDPLVSKRHAVVVVGDEIEIRDLNSSNGVEVDGVVVTRAVINEFTVVMLGDTEFRVSRSGARPAEVSSPVVTVIRSPVLEPAFAGLSEELPTPPGRENRLAVPWLSILVPILLGGVLWFFSRQLLAVLFLALSPLFLIAGVLESWMSARRSFRKAAEAYRARVRSLCDRAAQAQRTEQAARRGEHPSAGDASHAALDRSPLLWSRRPGHPRFLHVRLGLATRPSRSRWTIAPGGSGDAALTAETAATLAGLTMISEVPLAAALPDTSGLGVCGDGRHDVVRGLLVQVLALHAPGEVRVAALAPASAAAEWNWLRWVPHTVGRTPAPTVLGADSSSCEMVVAHLEQLIEDRRGEERTGHLPAVVVVVDDGAPVDRGRLLAVVARGGPVGVHLIWTAGLRTRLPAACRQFLELAAGSAVFGDTRTGEQMAGVVVEGVTADAAESFARRLAPLVEADEYDDGQEELPRSAPYLDQPGIRDLLDGEALAERWAESGSLAGQGPRRRAGGLRALVGVLPGSSFSLDLREHGPHALVGGTTGSGKSAFLQSWIIGLALGYSPQRVTFLLVDYKGGTAFKGCERLPHTVGLVTDLDGHLVNRALTSLKAELRLRESLLNETGFPDLAEMERAGHPRTPPSLVIVVDEFATLVQEVPEFIDGVIDVAQRGRSLGLHLILATQRPAGVIKDNLRANTNLRVALRMADDEDSLDVIGSTQASRFPLGLPGRAVAKAGAGRTTAFQALYVAGRTSDTPPAPTVTIAPLGFGAIVPWQPPEDTEAPVRDGDTDITRLVDAVRATAEKLGLPEPRRPWLPPLTPLLDLADPDPEAGRLPFGVLDLPEQQTREVAAYAPDRDGTMLVVGTGGSGKSTTLRSLAVAAGRAEAAGQDHWQVYALDLGGGGLAPLAVLPHVGAVIAAGDHERTVRLLGHLRDTVDERSRRWAACQAGTIAEYRDRAGRPGEPRILLLLDNLGTFRATYENDRLLDVLHSIAQDGRQVGVHVVATADRPGVAPPALTSTSQRQLVLRLAQEHDLAMAGLRPDSFGRDPIPGRGFLGGHEAQVAVPGRSPSLAEQSYALQRLAGEWRVSGVAAAPPIGTLPLRVTLDELPVLCDGLPVLGLRDDTLAPIGFSPGEPLVLAGPPQSGRSSVLAALVRSLRRARPGLPMIHIGRRRSLALSIADWTAAASGDDDVIELARAWCERAEAGEEFAVIVEGIPDYLSTSAESYLQDLVTACARSGGCVIAEGDTSQLGSSWPLLQAVKTARHGIILQPDQSDGDAVLRTDLPRVSRGEFPPGRGLYVRSGRAVRVQVALP</sequence>
<feature type="compositionally biased region" description="Basic and acidic residues" evidence="5">
    <location>
        <begin position="311"/>
        <end position="320"/>
    </location>
</feature>
<dbReference type="SUPFAM" id="SSF52540">
    <property type="entry name" value="P-loop containing nucleoside triphosphate hydrolases"/>
    <property type="match status" value="3"/>
</dbReference>
<dbReference type="InterPro" id="IPR027417">
    <property type="entry name" value="P-loop_NTPase"/>
</dbReference>
<dbReference type="InterPro" id="IPR002543">
    <property type="entry name" value="FtsK_dom"/>
</dbReference>
<proteinExistence type="predicted"/>
<dbReference type="InterPro" id="IPR008984">
    <property type="entry name" value="SMAD_FHA_dom_sf"/>
</dbReference>
<dbReference type="CDD" id="cd00060">
    <property type="entry name" value="FHA"/>
    <property type="match status" value="1"/>
</dbReference>
<accession>A0A2T0K1G2</accession>
<dbReference type="Proteomes" id="UP000239415">
    <property type="component" value="Unassembled WGS sequence"/>
</dbReference>
<keyword evidence="10" id="KW-1185">Reference proteome</keyword>
<evidence type="ECO:0000256" key="3">
    <source>
        <dbReference type="ARBA" id="ARBA00022840"/>
    </source>
</evidence>
<evidence type="ECO:0000259" key="7">
    <source>
        <dbReference type="PROSITE" id="PS50006"/>
    </source>
</evidence>
<feature type="domain" description="FtsK" evidence="8">
    <location>
        <begin position="957"/>
        <end position="1160"/>
    </location>
</feature>
<dbReference type="EMBL" id="PVMZ01000019">
    <property type="protein sequence ID" value="PRX16606.1"/>
    <property type="molecule type" value="Genomic_DNA"/>
</dbReference>
<evidence type="ECO:0000256" key="6">
    <source>
        <dbReference type="SAM" id="Phobius"/>
    </source>
</evidence>
<evidence type="ECO:0000256" key="1">
    <source>
        <dbReference type="ARBA" id="ARBA00022553"/>
    </source>
</evidence>
<feature type="binding site" evidence="4">
    <location>
        <begin position="666"/>
        <end position="673"/>
    </location>
    <ligand>
        <name>ATP</name>
        <dbReference type="ChEBI" id="CHEBI:30616"/>
    </ligand>
</feature>
<keyword evidence="2 4" id="KW-0547">Nucleotide-binding</keyword>
<dbReference type="InterPro" id="IPR032030">
    <property type="entry name" value="YscD_cytoplasmic_dom"/>
</dbReference>
<comment type="caution">
    <text evidence="9">The sequence shown here is derived from an EMBL/GenBank/DDBJ whole genome shotgun (WGS) entry which is preliminary data.</text>
</comment>
<protein>
    <submittedName>
        <fullName evidence="9">S-DNA-T family DNA segregation ATPase FtsK/SpoIIIE</fullName>
    </submittedName>
</protein>
<feature type="region of interest" description="Disordered" evidence="5">
    <location>
        <begin position="307"/>
        <end position="326"/>
    </location>
</feature>
<dbReference type="SUPFAM" id="SSF49879">
    <property type="entry name" value="SMAD/FHA domain"/>
    <property type="match status" value="1"/>
</dbReference>
<dbReference type="GO" id="GO:0005524">
    <property type="term" value="F:ATP binding"/>
    <property type="evidence" value="ECO:0007669"/>
    <property type="project" value="UniProtKB-UniRule"/>
</dbReference>
<evidence type="ECO:0000313" key="9">
    <source>
        <dbReference type="EMBL" id="PRX16606.1"/>
    </source>
</evidence>
<dbReference type="SMART" id="SM00382">
    <property type="entry name" value="AAA"/>
    <property type="match status" value="3"/>
</dbReference>